<dbReference type="AlphaFoldDB" id="A0A5M8PBW1"/>
<accession>A0A5M8PBW1</accession>
<dbReference type="OrthoDB" id="5409998at2759"/>
<reference evidence="2 3" key="1">
    <citation type="submission" date="2019-09" db="EMBL/GenBank/DDBJ databases">
        <title>The hologenome of the rock-dwelling lichen Lasallia pustulata.</title>
        <authorList>
            <person name="Greshake Tzovaras B."/>
            <person name="Segers F."/>
            <person name="Bicker A."/>
            <person name="Dal Grande F."/>
            <person name="Otte J."/>
            <person name="Hankeln T."/>
            <person name="Schmitt I."/>
            <person name="Ebersberger I."/>
        </authorList>
    </citation>
    <scope>NUCLEOTIDE SEQUENCE [LARGE SCALE GENOMIC DNA]</scope>
    <source>
        <strain evidence="2">A1-1</strain>
    </source>
</reference>
<dbReference type="Proteomes" id="UP000324767">
    <property type="component" value="Unassembled WGS sequence"/>
</dbReference>
<protein>
    <submittedName>
        <fullName evidence="2">Uncharacterized protein</fullName>
    </submittedName>
</protein>
<evidence type="ECO:0000313" key="3">
    <source>
        <dbReference type="Proteomes" id="UP000324767"/>
    </source>
</evidence>
<sequence>MSDLQTPEQPLDVLPDMVNLVLIQTGEVFRSRSLHDPNALGNTREMLKKIIPKANERFHEALDEIELEILQAKAIMERDLATIRARHAERERAAGAARMLQASPDAKGPPTRVGGALSPSRPSPVAMSDVENQDIIMSEEASKTDLNGSNPRGEDSFELSAGRSNPVGAPTDAKLTPLVNIAGLAPSANAQATTTETKQESSNGHPTAIQVPTSAELQDADFESMFNDVEGADADNDINFDLDFSADANMGQDLINANAFGNITNTNNGLIDLNAASNEGINTLLPGLENYVHDGEDFTMLDIPPATTLPAGAVLPPATKAGNNNVAEAGADAPPVESNFDDMFYGSGDFSMGGAEDSDMGDDGIGDFGDFDEAWFKAEEK</sequence>
<comment type="caution">
    <text evidence="2">The sequence shown here is derived from an EMBL/GenBank/DDBJ whole genome shotgun (WGS) entry which is preliminary data.</text>
</comment>
<organism evidence="2 3">
    <name type="scientific">Lasallia pustulata</name>
    <dbReference type="NCBI Taxonomy" id="136370"/>
    <lineage>
        <taxon>Eukaryota</taxon>
        <taxon>Fungi</taxon>
        <taxon>Dikarya</taxon>
        <taxon>Ascomycota</taxon>
        <taxon>Pezizomycotina</taxon>
        <taxon>Lecanoromycetes</taxon>
        <taxon>OSLEUM clade</taxon>
        <taxon>Umbilicariomycetidae</taxon>
        <taxon>Umbilicariales</taxon>
        <taxon>Umbilicariaceae</taxon>
        <taxon>Lasallia</taxon>
    </lineage>
</organism>
<name>A0A5M8PBW1_9LECA</name>
<feature type="region of interest" description="Disordered" evidence="1">
    <location>
        <begin position="140"/>
        <end position="166"/>
    </location>
</feature>
<dbReference type="EMBL" id="VXIT01000027">
    <property type="protein sequence ID" value="KAA6406486.1"/>
    <property type="molecule type" value="Genomic_DNA"/>
</dbReference>
<evidence type="ECO:0000313" key="2">
    <source>
        <dbReference type="EMBL" id="KAA6406486.1"/>
    </source>
</evidence>
<evidence type="ECO:0000256" key="1">
    <source>
        <dbReference type="SAM" id="MobiDB-lite"/>
    </source>
</evidence>
<feature type="region of interest" description="Disordered" evidence="1">
    <location>
        <begin position="99"/>
        <end position="126"/>
    </location>
</feature>
<gene>
    <name evidence="2" type="ORF">FRX48_09757</name>
</gene>
<proteinExistence type="predicted"/>